<dbReference type="Proteomes" id="UP000035680">
    <property type="component" value="Unassembled WGS sequence"/>
</dbReference>
<organism evidence="2 3">
    <name type="scientific">Strongyloides venezuelensis</name>
    <name type="common">Threadworm</name>
    <dbReference type="NCBI Taxonomy" id="75913"/>
    <lineage>
        <taxon>Eukaryota</taxon>
        <taxon>Metazoa</taxon>
        <taxon>Ecdysozoa</taxon>
        <taxon>Nematoda</taxon>
        <taxon>Chromadorea</taxon>
        <taxon>Rhabditida</taxon>
        <taxon>Tylenchina</taxon>
        <taxon>Panagrolaimomorpha</taxon>
        <taxon>Strongyloidoidea</taxon>
        <taxon>Strongyloididae</taxon>
        <taxon>Strongyloides</taxon>
    </lineage>
</organism>
<name>A0A0K0FPH3_STRVS</name>
<keyword evidence="1" id="KW-0812">Transmembrane</keyword>
<sequence length="152" mass="16790">MRFSRSLIFFIIALIIIICCSVIGNILYFVNYNEESYCFSSAYGTTKGNAGLYLLHVGNVLSLMFFIIAIIGACAISKSREFSIILLVICVIRAIINLAGIILLAIALTDYNCNPAKAIAGLLINMIGIFIVIIFLCLGLRSRSYEDECVYH</sequence>
<keyword evidence="1" id="KW-1133">Transmembrane helix</keyword>
<reference evidence="3" key="2">
    <citation type="submission" date="2015-08" db="UniProtKB">
        <authorList>
            <consortium name="WormBaseParasite"/>
        </authorList>
    </citation>
    <scope>IDENTIFICATION</scope>
</reference>
<evidence type="ECO:0000313" key="3">
    <source>
        <dbReference type="WBParaSite" id="SVE_1103000.1"/>
    </source>
</evidence>
<proteinExistence type="predicted"/>
<dbReference type="WBParaSite" id="SVE_1103000.1">
    <property type="protein sequence ID" value="SVE_1103000.1"/>
    <property type="gene ID" value="SVE_1103000"/>
</dbReference>
<protein>
    <submittedName>
        <fullName evidence="3">Lipoprotein</fullName>
    </submittedName>
</protein>
<reference evidence="2" key="1">
    <citation type="submission" date="2014-07" db="EMBL/GenBank/DDBJ databases">
        <authorList>
            <person name="Martin A.A"/>
            <person name="De Silva N."/>
        </authorList>
    </citation>
    <scope>NUCLEOTIDE SEQUENCE</scope>
</reference>
<keyword evidence="1" id="KW-0472">Membrane</keyword>
<keyword evidence="2" id="KW-1185">Reference proteome</keyword>
<evidence type="ECO:0000256" key="1">
    <source>
        <dbReference type="SAM" id="Phobius"/>
    </source>
</evidence>
<accession>A0A0K0FPH3</accession>
<feature type="transmembrane region" description="Helical" evidence="1">
    <location>
        <begin position="7"/>
        <end position="30"/>
    </location>
</feature>
<feature type="transmembrane region" description="Helical" evidence="1">
    <location>
        <begin position="50"/>
        <end position="72"/>
    </location>
</feature>
<feature type="transmembrane region" description="Helical" evidence="1">
    <location>
        <begin position="118"/>
        <end position="138"/>
    </location>
</feature>
<evidence type="ECO:0000313" key="2">
    <source>
        <dbReference type="Proteomes" id="UP000035680"/>
    </source>
</evidence>
<dbReference type="AlphaFoldDB" id="A0A0K0FPH3"/>
<feature type="transmembrane region" description="Helical" evidence="1">
    <location>
        <begin position="84"/>
        <end position="106"/>
    </location>
</feature>